<name>A0A328A4C2_9STAP</name>
<dbReference type="AlphaFoldDB" id="A0A328A4C2"/>
<evidence type="ECO:0000313" key="3">
    <source>
        <dbReference type="Proteomes" id="UP000249579"/>
    </source>
</evidence>
<proteinExistence type="predicted"/>
<dbReference type="EMBL" id="PZJG01000003">
    <property type="protein sequence ID" value="RAK49371.1"/>
    <property type="molecule type" value="Genomic_DNA"/>
</dbReference>
<feature type="transmembrane region" description="Helical" evidence="1">
    <location>
        <begin position="22"/>
        <end position="40"/>
    </location>
</feature>
<evidence type="ECO:0000313" key="2">
    <source>
        <dbReference type="EMBL" id="RAK49371.1"/>
    </source>
</evidence>
<feature type="transmembrane region" description="Helical" evidence="1">
    <location>
        <begin position="52"/>
        <end position="73"/>
    </location>
</feature>
<dbReference type="OrthoDB" id="10014906at2"/>
<feature type="transmembrane region" description="Helical" evidence="1">
    <location>
        <begin position="93"/>
        <end position="111"/>
    </location>
</feature>
<keyword evidence="1" id="KW-0472">Membrane</keyword>
<keyword evidence="1" id="KW-0812">Transmembrane</keyword>
<dbReference type="Pfam" id="PF05656">
    <property type="entry name" value="DUF805"/>
    <property type="match status" value="1"/>
</dbReference>
<dbReference type="GO" id="GO:0016020">
    <property type="term" value="C:membrane"/>
    <property type="evidence" value="ECO:0007669"/>
    <property type="project" value="InterPro"/>
</dbReference>
<dbReference type="RefSeq" id="WP_111745416.1">
    <property type="nucleotide sequence ID" value="NZ_JBHSQY010000002.1"/>
</dbReference>
<sequence>MLDTYKRFWSLTFNNEERDNRFQFWVSFLLNIALLFLLTFSIRWIEKIEYNILFLPVIIILFLVLSMPMLSAVTRRINDVGKDNQYYKYAMGIWKIFIGIMCIIILAKYMFEIKFNLLESELFINTYFAIVIIAFVCYALLPTNYFNKNNIKNRIV</sequence>
<gene>
    <name evidence="2" type="ORF">BHX94_06040</name>
</gene>
<reference evidence="2 3" key="1">
    <citation type="journal article" date="2018" name="Front. Microbiol.">
        <title>Description and Comparative Genomics of Macrococcus caseolyticus subsp. hominis subsp. nov., Macrococcus goetzii sp. nov., Macrococcus epidermidis sp. nov., and Macrococcus bohemicus sp. nov., Novel Macrococci From Human Clinical Material With Virulence Potential and Suspected Uptake of Foreign DNA by Natural Transformation.</title>
        <authorList>
            <person name="Maslanova I."/>
            <person name="Wertheimer Z."/>
            <person name="Sedlacek I."/>
            <person name="Svec P."/>
            <person name="Indrakova A."/>
            <person name="Kovarovic V."/>
            <person name="Schumann P."/>
            <person name="Sproer C."/>
            <person name="Kralova S."/>
            <person name="Sedo O."/>
            <person name="Kristofova L."/>
            <person name="Vrbovska V."/>
            <person name="Fuzik T."/>
            <person name="Petras P."/>
            <person name="Zdrahal Z."/>
            <person name="Ruzickova V."/>
            <person name="Doskar J."/>
            <person name="Pantucek R."/>
        </authorList>
    </citation>
    <scope>NUCLEOTIDE SEQUENCE [LARGE SCALE GENOMIC DNA]</scope>
    <source>
        <strain evidence="2 3">03/115</strain>
    </source>
</reference>
<feature type="transmembrane region" description="Helical" evidence="1">
    <location>
        <begin position="123"/>
        <end position="141"/>
    </location>
</feature>
<organism evidence="2 3">
    <name type="scientific">Macrococcoides bohemicum</name>
    <dbReference type="NCBI Taxonomy" id="1903056"/>
    <lineage>
        <taxon>Bacteria</taxon>
        <taxon>Bacillati</taxon>
        <taxon>Bacillota</taxon>
        <taxon>Bacilli</taxon>
        <taxon>Bacillales</taxon>
        <taxon>Staphylococcaceae</taxon>
        <taxon>Macrococcoides</taxon>
    </lineage>
</organism>
<dbReference type="InterPro" id="IPR008523">
    <property type="entry name" value="DUF805"/>
</dbReference>
<evidence type="ECO:0008006" key="4">
    <source>
        <dbReference type="Google" id="ProtNLM"/>
    </source>
</evidence>
<comment type="caution">
    <text evidence="2">The sequence shown here is derived from an EMBL/GenBank/DDBJ whole genome shotgun (WGS) entry which is preliminary data.</text>
</comment>
<keyword evidence="1" id="KW-1133">Transmembrane helix</keyword>
<dbReference type="Proteomes" id="UP000249579">
    <property type="component" value="Unassembled WGS sequence"/>
</dbReference>
<accession>A0A328A4C2</accession>
<protein>
    <recommendedName>
        <fullName evidence="4">DUF805 domain-containing protein</fullName>
    </recommendedName>
</protein>
<evidence type="ECO:0000256" key="1">
    <source>
        <dbReference type="SAM" id="Phobius"/>
    </source>
</evidence>